<dbReference type="Proteomes" id="UP000241892">
    <property type="component" value="Segment"/>
</dbReference>
<accession>A0A2H5BLM8</accession>
<keyword evidence="1" id="KW-0812">Transmembrane</keyword>
<proteinExistence type="predicted"/>
<evidence type="ECO:0000313" key="3">
    <source>
        <dbReference type="Proteomes" id="UP000241892"/>
    </source>
</evidence>
<reference evidence="3" key="1">
    <citation type="submission" date="2017-11" db="EMBL/GenBank/DDBJ databases">
        <authorList>
            <person name="Han C.G."/>
        </authorList>
    </citation>
    <scope>NUCLEOTIDE SEQUENCE [LARGE SCALE GENOMIC DNA]</scope>
</reference>
<protein>
    <submittedName>
        <fullName evidence="2">Uncharacterized protein</fullName>
    </submittedName>
</protein>
<feature type="transmembrane region" description="Helical" evidence="1">
    <location>
        <begin position="27"/>
        <end position="44"/>
    </location>
</feature>
<gene>
    <name evidence="2" type="ORF">SEA_OMAR_28</name>
</gene>
<keyword evidence="1" id="KW-0472">Membrane</keyword>
<dbReference type="EMBL" id="MG593802">
    <property type="protein sequence ID" value="AUG87212.1"/>
    <property type="molecule type" value="Genomic_DNA"/>
</dbReference>
<keyword evidence="3" id="KW-1185">Reference proteome</keyword>
<keyword evidence="1" id="KW-1133">Transmembrane helix</keyword>
<organism evidence="2 3">
    <name type="scientific">Streptomyces phage Omar</name>
    <dbReference type="NCBI Taxonomy" id="2059882"/>
    <lineage>
        <taxon>Viruses</taxon>
        <taxon>Duplodnaviria</taxon>
        <taxon>Heunggongvirae</taxon>
        <taxon>Uroviricota</taxon>
        <taxon>Caudoviricetes</taxon>
        <taxon>Arquatrovirinae</taxon>
        <taxon>Omarvirus</taxon>
        <taxon>Omarvirus omar</taxon>
    </lineage>
</organism>
<dbReference type="InterPro" id="IPR055862">
    <property type="entry name" value="DUF7439"/>
</dbReference>
<evidence type="ECO:0000256" key="1">
    <source>
        <dbReference type="SAM" id="Phobius"/>
    </source>
</evidence>
<evidence type="ECO:0000313" key="2">
    <source>
        <dbReference type="EMBL" id="AUG87212.1"/>
    </source>
</evidence>
<sequence length="69" mass="7383">MSKHRRVTGKGVARIAQALPTRYKSKAGFVASVTGVILSLAVYFQGDYPQVALAIQALTALGFVEQTDD</sequence>
<name>A0A2H5BLM8_9CAUD</name>
<dbReference type="Pfam" id="PF24220">
    <property type="entry name" value="DUF7439"/>
    <property type="match status" value="1"/>
</dbReference>